<dbReference type="CDD" id="cd06222">
    <property type="entry name" value="RNase_H_like"/>
    <property type="match status" value="1"/>
</dbReference>
<dbReference type="GO" id="GO:0003676">
    <property type="term" value="F:nucleic acid binding"/>
    <property type="evidence" value="ECO:0007669"/>
    <property type="project" value="InterPro"/>
</dbReference>
<organism evidence="2 3">
    <name type="scientific">Arabidopsis thaliana</name>
    <name type="common">Mouse-ear cress</name>
    <dbReference type="NCBI Taxonomy" id="3702"/>
    <lineage>
        <taxon>Eukaryota</taxon>
        <taxon>Viridiplantae</taxon>
        <taxon>Streptophyta</taxon>
        <taxon>Embryophyta</taxon>
        <taxon>Tracheophyta</taxon>
        <taxon>Spermatophyta</taxon>
        <taxon>Magnoliopsida</taxon>
        <taxon>eudicotyledons</taxon>
        <taxon>Gunneridae</taxon>
        <taxon>Pentapetalae</taxon>
        <taxon>rosids</taxon>
        <taxon>malvids</taxon>
        <taxon>Brassicales</taxon>
        <taxon>Brassicaceae</taxon>
        <taxon>Camelineae</taxon>
        <taxon>Arabidopsis</taxon>
    </lineage>
</organism>
<sequence>MVRSSDPSVDLSDSEIKLPPTSINSDTNQCFTDASWREESLEARFGWIFVDHLNHAESHHQSVATNIGSPLLAEATAINLAIQNAADLGFKKLFIASDSQMLVKALNGEPHPLEIHRIVFDISVLSLNFDEIYFSFVKRENNSKDDALAKAALLSFQSVPVHI</sequence>
<comment type="caution">
    <text evidence="2">The sequence shown here is derived from an EMBL/GenBank/DDBJ whole genome shotgun (WGS) entry which is preliminary data.</text>
</comment>
<dbReference type="AlphaFoldDB" id="A0A178VN82"/>
<evidence type="ECO:0000259" key="1">
    <source>
        <dbReference type="Pfam" id="PF13456"/>
    </source>
</evidence>
<dbReference type="GO" id="GO:0004523">
    <property type="term" value="F:RNA-DNA hybrid ribonuclease activity"/>
    <property type="evidence" value="ECO:0007669"/>
    <property type="project" value="InterPro"/>
</dbReference>
<dbReference type="InterPro" id="IPR012337">
    <property type="entry name" value="RNaseH-like_sf"/>
</dbReference>
<gene>
    <name evidence="2" type="ordered locus">AXX17_At2g06510</name>
</gene>
<dbReference type="Pfam" id="PF13456">
    <property type="entry name" value="RVT_3"/>
    <property type="match status" value="1"/>
</dbReference>
<accession>A0A178VN82</accession>
<dbReference type="InterPro" id="IPR036397">
    <property type="entry name" value="RNaseH_sf"/>
</dbReference>
<dbReference type="InterPro" id="IPR044730">
    <property type="entry name" value="RNase_H-like_dom_plant"/>
</dbReference>
<dbReference type="EMBL" id="LUHQ01000002">
    <property type="protein sequence ID" value="OAP07274.1"/>
    <property type="molecule type" value="Genomic_DNA"/>
</dbReference>
<dbReference type="PANTHER" id="PTHR34146">
    <property type="entry name" value="POLYNUCLEOTIDYL TRANSFERASE, RIBONUCLEASE H-LIKE SUPERFAMILY PROTEIN-RELATED"/>
    <property type="match status" value="1"/>
</dbReference>
<dbReference type="InterPro" id="IPR002156">
    <property type="entry name" value="RNaseH_domain"/>
</dbReference>
<reference evidence="3" key="1">
    <citation type="journal article" date="2016" name="Proc. Natl. Acad. Sci. U.S.A.">
        <title>Chromosome-level assembly of Arabidopsis thaliana Ler reveals the extent of translocation and inversion polymorphisms.</title>
        <authorList>
            <person name="Zapata L."/>
            <person name="Ding J."/>
            <person name="Willing E.M."/>
            <person name="Hartwig B."/>
            <person name="Bezdan D."/>
            <person name="Jiao W.B."/>
            <person name="Patel V."/>
            <person name="Velikkakam James G."/>
            <person name="Koornneef M."/>
            <person name="Ossowski S."/>
            <person name="Schneeberger K."/>
        </authorList>
    </citation>
    <scope>NUCLEOTIDE SEQUENCE [LARGE SCALE GENOMIC DNA]</scope>
    <source>
        <strain evidence="3">cv. Landsberg erecta</strain>
    </source>
</reference>
<dbReference type="PANTHER" id="PTHR34146:SF3">
    <property type="entry name" value="POLYNUCLEOTIDYL TRANSFERASE, RIBONUCLEASE H-LIKE SUPERFAMILY PROTEIN"/>
    <property type="match status" value="1"/>
</dbReference>
<dbReference type="SUPFAM" id="SSF53098">
    <property type="entry name" value="Ribonuclease H-like"/>
    <property type="match status" value="1"/>
</dbReference>
<proteinExistence type="predicted"/>
<evidence type="ECO:0000313" key="3">
    <source>
        <dbReference type="Proteomes" id="UP000078284"/>
    </source>
</evidence>
<evidence type="ECO:0000313" key="2">
    <source>
        <dbReference type="EMBL" id="OAP07274.1"/>
    </source>
</evidence>
<dbReference type="ExpressionAtlas" id="A0A178VN82">
    <property type="expression patterns" value="baseline and differential"/>
</dbReference>
<feature type="domain" description="RNase H type-1" evidence="1">
    <location>
        <begin position="32"/>
        <end position="152"/>
    </location>
</feature>
<protein>
    <recommendedName>
        <fullName evidence="1">RNase H type-1 domain-containing protein</fullName>
    </recommendedName>
</protein>
<dbReference type="Gene3D" id="3.30.420.10">
    <property type="entry name" value="Ribonuclease H-like superfamily/Ribonuclease H"/>
    <property type="match status" value="1"/>
</dbReference>
<name>A0A178VN82_ARATH</name>
<dbReference type="Proteomes" id="UP000078284">
    <property type="component" value="Chromosome 2"/>
</dbReference>